<feature type="active site" evidence="1">
    <location>
        <position position="230"/>
    </location>
</feature>
<dbReference type="CDD" id="cd01823">
    <property type="entry name" value="SEST_like"/>
    <property type="match status" value="1"/>
</dbReference>
<protein>
    <submittedName>
        <fullName evidence="3">Hydrolase</fullName>
    </submittedName>
</protein>
<name>A0A132PNI0_9MYCO</name>
<keyword evidence="3" id="KW-0378">Hydrolase</keyword>
<dbReference type="AlphaFoldDB" id="A0A132PNI0"/>
<dbReference type="InterPro" id="IPR013830">
    <property type="entry name" value="SGNH_hydro"/>
</dbReference>
<reference evidence="3 4" key="1">
    <citation type="submission" date="2015-07" db="EMBL/GenBank/DDBJ databases">
        <title>A draft genome sequence of Mycobacterium wolinskyi.</title>
        <authorList>
            <person name="de Man T.J."/>
            <person name="Perry K.A."/>
            <person name="Coulliette A.D."/>
            <person name="Jensen B."/>
            <person name="Toney N.C."/>
            <person name="Limbago B.M."/>
            <person name="Noble-Wang J."/>
        </authorList>
    </citation>
    <scope>NUCLEOTIDE SEQUENCE [LARGE SCALE GENOMIC DNA]</scope>
    <source>
        <strain evidence="3 4">CDC_01</strain>
    </source>
</reference>
<dbReference type="Pfam" id="PF13472">
    <property type="entry name" value="Lipase_GDSL_2"/>
    <property type="match status" value="1"/>
</dbReference>
<evidence type="ECO:0000259" key="2">
    <source>
        <dbReference type="Pfam" id="PF13472"/>
    </source>
</evidence>
<accession>A0A132PNI0</accession>
<dbReference type="STRING" id="59750.AWC31_03970"/>
<organism evidence="3 4">
    <name type="scientific">Mycolicibacterium wolinskyi</name>
    <dbReference type="NCBI Taxonomy" id="59750"/>
    <lineage>
        <taxon>Bacteria</taxon>
        <taxon>Bacillati</taxon>
        <taxon>Actinomycetota</taxon>
        <taxon>Actinomycetes</taxon>
        <taxon>Mycobacteriales</taxon>
        <taxon>Mycobacteriaceae</taxon>
        <taxon>Mycolicibacterium</taxon>
    </lineage>
</organism>
<proteinExistence type="predicted"/>
<dbReference type="GO" id="GO:0019433">
    <property type="term" value="P:triglyceride catabolic process"/>
    <property type="evidence" value="ECO:0007669"/>
    <property type="project" value="TreeGrafter"/>
</dbReference>
<dbReference type="EMBL" id="LGTW01000007">
    <property type="protein sequence ID" value="KWX23899.1"/>
    <property type="molecule type" value="Genomic_DNA"/>
</dbReference>
<dbReference type="SUPFAM" id="SSF52266">
    <property type="entry name" value="SGNH hydrolase"/>
    <property type="match status" value="1"/>
</dbReference>
<feature type="domain" description="SGNH hydrolase-type esterase" evidence="2">
    <location>
        <begin position="2"/>
        <end position="238"/>
    </location>
</feature>
<sequence>MALGSSMAAGPGIKPSADGAPFRAGRSARNYPHLVADRLGLDLVDVTYSGATTAHVLHDKQNGAPPQIDALDGSEALVTVTIGGNDVGYVPLLMAAGLPRVLRAVPVLGPRLRDLLDADAREAALTHVAGSLAEVGRIIRERAPRATVLFVDYLTLLPPTGGAAPLSDDHAELGRHIADTLERHTGAAAAETGCGWVRAAQASIAHHAWSAEPWTTRPGLPIPGRPAPLHPNAAGMRAVADLVAAHAG</sequence>
<feature type="active site" description="Nucleophile" evidence="1">
    <location>
        <position position="6"/>
    </location>
</feature>
<dbReference type="GO" id="GO:0004806">
    <property type="term" value="F:triacylglycerol lipase activity"/>
    <property type="evidence" value="ECO:0007669"/>
    <property type="project" value="TreeGrafter"/>
</dbReference>
<dbReference type="InterPro" id="IPR036514">
    <property type="entry name" value="SGNH_hydro_sf"/>
</dbReference>
<evidence type="ECO:0000256" key="1">
    <source>
        <dbReference type="PIRSR" id="PIRSR637460-1"/>
    </source>
</evidence>
<evidence type="ECO:0000313" key="4">
    <source>
        <dbReference type="Proteomes" id="UP000070612"/>
    </source>
</evidence>
<dbReference type="PANTHER" id="PTHR37981">
    <property type="entry name" value="LIPASE 2"/>
    <property type="match status" value="1"/>
</dbReference>
<keyword evidence="4" id="KW-1185">Reference proteome</keyword>
<dbReference type="InterPro" id="IPR037460">
    <property type="entry name" value="SEST-like"/>
</dbReference>
<dbReference type="Proteomes" id="UP000070612">
    <property type="component" value="Unassembled WGS sequence"/>
</dbReference>
<dbReference type="PATRIC" id="fig|59750.3.peg.6841"/>
<gene>
    <name evidence="3" type="ORF">AFM11_13725</name>
</gene>
<dbReference type="Gene3D" id="3.40.50.1110">
    <property type="entry name" value="SGNH hydrolase"/>
    <property type="match status" value="1"/>
</dbReference>
<comment type="caution">
    <text evidence="3">The sequence shown here is derived from an EMBL/GenBank/DDBJ whole genome shotgun (WGS) entry which is preliminary data.</text>
</comment>
<dbReference type="PANTHER" id="PTHR37981:SF1">
    <property type="entry name" value="SGNH HYDROLASE-TYPE ESTERASE DOMAIN-CONTAINING PROTEIN"/>
    <property type="match status" value="1"/>
</dbReference>
<evidence type="ECO:0000313" key="3">
    <source>
        <dbReference type="EMBL" id="KWX23899.1"/>
    </source>
</evidence>